<keyword evidence="11" id="KW-0282">Flagellum</keyword>
<dbReference type="InterPro" id="IPR000563">
    <property type="entry name" value="Flag_FliH"/>
</dbReference>
<evidence type="ECO:0000256" key="2">
    <source>
        <dbReference type="ARBA" id="ARBA00004496"/>
    </source>
</evidence>
<keyword evidence="11" id="KW-0966">Cell projection</keyword>
<comment type="similarity">
    <text evidence="3">Belongs to the FliH family.</text>
</comment>
<evidence type="ECO:0000256" key="4">
    <source>
        <dbReference type="ARBA" id="ARBA00016507"/>
    </source>
</evidence>
<accession>A0ABV7F5W3</accession>
<keyword evidence="6" id="KW-0963">Cytoplasm</keyword>
<organism evidence="11 12">
    <name type="scientific">Undibacterium arcticum</name>
    <dbReference type="NCBI Taxonomy" id="1762892"/>
    <lineage>
        <taxon>Bacteria</taxon>
        <taxon>Pseudomonadati</taxon>
        <taxon>Pseudomonadota</taxon>
        <taxon>Betaproteobacteria</taxon>
        <taxon>Burkholderiales</taxon>
        <taxon>Oxalobacteraceae</taxon>
        <taxon>Undibacterium</taxon>
    </lineage>
</organism>
<dbReference type="RefSeq" id="WP_390325431.1">
    <property type="nucleotide sequence ID" value="NZ_JBHRTP010000054.1"/>
</dbReference>
<dbReference type="PANTHER" id="PTHR34982">
    <property type="entry name" value="YOP PROTEINS TRANSLOCATION PROTEIN L"/>
    <property type="match status" value="1"/>
</dbReference>
<dbReference type="InterPro" id="IPR018035">
    <property type="entry name" value="Flagellar_FliH/T3SS_HrpE"/>
</dbReference>
<gene>
    <name evidence="11" type="ORF">ACFOFO_16725</name>
</gene>
<keyword evidence="11" id="KW-0969">Cilium</keyword>
<evidence type="ECO:0000256" key="1">
    <source>
        <dbReference type="ARBA" id="ARBA00003041"/>
    </source>
</evidence>
<keyword evidence="8" id="KW-0653">Protein transport</keyword>
<evidence type="ECO:0000256" key="7">
    <source>
        <dbReference type="ARBA" id="ARBA00022795"/>
    </source>
</evidence>
<keyword evidence="9" id="KW-1006">Bacterial flagellum protein export</keyword>
<comment type="subcellular location">
    <subcellularLocation>
        <location evidence="2">Cytoplasm</location>
    </subcellularLocation>
</comment>
<evidence type="ECO:0000313" key="11">
    <source>
        <dbReference type="EMBL" id="MFC3109589.1"/>
    </source>
</evidence>
<reference evidence="12" key="1">
    <citation type="journal article" date="2019" name="Int. J. Syst. Evol. Microbiol.">
        <title>The Global Catalogue of Microorganisms (GCM) 10K type strain sequencing project: providing services to taxonomists for standard genome sequencing and annotation.</title>
        <authorList>
            <consortium name="The Broad Institute Genomics Platform"/>
            <consortium name="The Broad Institute Genome Sequencing Center for Infectious Disease"/>
            <person name="Wu L."/>
            <person name="Ma J."/>
        </authorList>
    </citation>
    <scope>NUCLEOTIDE SEQUENCE [LARGE SCALE GENOMIC DNA]</scope>
    <source>
        <strain evidence="12">KCTC 42986</strain>
    </source>
</reference>
<evidence type="ECO:0000313" key="12">
    <source>
        <dbReference type="Proteomes" id="UP001595530"/>
    </source>
</evidence>
<feature type="domain" description="Flagellar assembly protein FliH/Type III secretion system HrpE" evidence="10">
    <location>
        <begin position="82"/>
        <end position="207"/>
    </location>
</feature>
<evidence type="ECO:0000259" key="10">
    <source>
        <dbReference type="Pfam" id="PF02108"/>
    </source>
</evidence>
<keyword evidence="7" id="KW-1005">Bacterial flagellum biogenesis</keyword>
<evidence type="ECO:0000256" key="5">
    <source>
        <dbReference type="ARBA" id="ARBA00022448"/>
    </source>
</evidence>
<comment type="caution">
    <text evidence="11">The sequence shown here is derived from an EMBL/GenBank/DDBJ whole genome shotgun (WGS) entry which is preliminary data.</text>
</comment>
<evidence type="ECO:0000256" key="9">
    <source>
        <dbReference type="ARBA" id="ARBA00023225"/>
    </source>
</evidence>
<evidence type="ECO:0000256" key="6">
    <source>
        <dbReference type="ARBA" id="ARBA00022490"/>
    </source>
</evidence>
<evidence type="ECO:0000256" key="8">
    <source>
        <dbReference type="ARBA" id="ARBA00022927"/>
    </source>
</evidence>
<keyword evidence="5" id="KW-0813">Transport</keyword>
<proteinExistence type="inferred from homology"/>
<dbReference type="EMBL" id="JBHRTP010000054">
    <property type="protein sequence ID" value="MFC3109589.1"/>
    <property type="molecule type" value="Genomic_DNA"/>
</dbReference>
<comment type="function">
    <text evidence="1">Needed for flagellar regrowth and assembly.</text>
</comment>
<name>A0ABV7F5W3_9BURK</name>
<dbReference type="Pfam" id="PF02108">
    <property type="entry name" value="FliH"/>
    <property type="match status" value="1"/>
</dbReference>
<dbReference type="InterPro" id="IPR051472">
    <property type="entry name" value="T3SS_Stator/FliH"/>
</dbReference>
<dbReference type="PRINTS" id="PR01003">
    <property type="entry name" value="FLGFLIH"/>
</dbReference>
<sequence>MSNAVIPKERQSAYQRWEMASFGDDQRSRSDMATQSAQMLSNEALAQIREQARQEGYAAGFAEGQAAGHASGLIEGQHEIAAEIARLNDIAQNFSAETARADELIAHDMLDLSLDLAKAMLKTALAVRPELVLPIVSEAIRYLPNVQQATLTLNPDDAQLVHKHMGDVLGKADWRVSEDPRLERGGCRIDTASNQIDASATSQWQRLANALGKESDWLAP</sequence>
<dbReference type="PANTHER" id="PTHR34982:SF1">
    <property type="entry name" value="FLAGELLAR ASSEMBLY PROTEIN FLIH"/>
    <property type="match status" value="1"/>
</dbReference>
<evidence type="ECO:0000256" key="3">
    <source>
        <dbReference type="ARBA" id="ARBA00006602"/>
    </source>
</evidence>
<protein>
    <recommendedName>
        <fullName evidence="4">Flagellar assembly protein FliH</fullName>
    </recommendedName>
</protein>
<keyword evidence="12" id="KW-1185">Reference proteome</keyword>
<dbReference type="Proteomes" id="UP001595530">
    <property type="component" value="Unassembled WGS sequence"/>
</dbReference>